<reference evidence="5 6" key="1">
    <citation type="submission" date="2015-08" db="EMBL/GenBank/DDBJ databases">
        <title>Genomes of Isolates from Cabo Rojo, PR.</title>
        <authorList>
            <person name="Sanchez-Nieves R.L."/>
            <person name="Montalvo-Rodriguez R."/>
        </authorList>
    </citation>
    <scope>NUCLEOTIDE SEQUENCE [LARGE SCALE GENOMIC DNA]</scope>
    <source>
        <strain evidence="5 6">SL3</strain>
    </source>
</reference>
<dbReference type="AlphaFoldDB" id="A0A0M9ALG1"/>
<dbReference type="GO" id="GO:0000160">
    <property type="term" value="P:phosphorelay signal transduction system"/>
    <property type="evidence" value="ECO:0007669"/>
    <property type="project" value="InterPro"/>
</dbReference>
<dbReference type="PANTHER" id="PTHR43102:SF2">
    <property type="entry name" value="GAF DOMAIN-CONTAINING PROTEIN"/>
    <property type="match status" value="1"/>
</dbReference>
<comment type="caution">
    <text evidence="5">The sequence shown here is derived from an EMBL/GenBank/DDBJ whole genome shotgun (WGS) entry which is preliminary data.</text>
</comment>
<dbReference type="SMART" id="SM00065">
    <property type="entry name" value="GAF"/>
    <property type="match status" value="1"/>
</dbReference>
<dbReference type="InterPro" id="IPR011006">
    <property type="entry name" value="CheY-like_superfamily"/>
</dbReference>
<dbReference type="PROSITE" id="PS50110">
    <property type="entry name" value="RESPONSE_REGULATORY"/>
    <property type="match status" value="1"/>
</dbReference>
<comment type="caution">
    <text evidence="3">Lacks conserved residue(s) required for the propagation of feature annotation.</text>
</comment>
<feature type="domain" description="Response regulatory" evidence="4">
    <location>
        <begin position="4"/>
        <end position="118"/>
    </location>
</feature>
<keyword evidence="1" id="KW-0808">Transferase</keyword>
<keyword evidence="2" id="KW-0418">Kinase</keyword>
<protein>
    <submittedName>
        <fullName evidence="5">Diguanylate cyclase</fullName>
    </submittedName>
</protein>
<evidence type="ECO:0000256" key="3">
    <source>
        <dbReference type="PROSITE-ProRule" id="PRU00169"/>
    </source>
</evidence>
<organism evidence="5 6">
    <name type="scientific">Haloarcula rubripromontorii</name>
    <dbReference type="NCBI Taxonomy" id="1705562"/>
    <lineage>
        <taxon>Archaea</taxon>
        <taxon>Methanobacteriati</taxon>
        <taxon>Methanobacteriota</taxon>
        <taxon>Stenosarchaea group</taxon>
        <taxon>Halobacteria</taxon>
        <taxon>Halobacteriales</taxon>
        <taxon>Haloarculaceae</taxon>
        <taxon>Haloarcula</taxon>
    </lineage>
</organism>
<evidence type="ECO:0000313" key="6">
    <source>
        <dbReference type="Proteomes" id="UP000037729"/>
    </source>
</evidence>
<dbReference type="InterPro" id="IPR029016">
    <property type="entry name" value="GAF-like_dom_sf"/>
</dbReference>
<dbReference type="Gene3D" id="3.40.50.2300">
    <property type="match status" value="1"/>
</dbReference>
<dbReference type="EMBL" id="LIUF01000001">
    <property type="protein sequence ID" value="KOX94449.1"/>
    <property type="molecule type" value="Genomic_DNA"/>
</dbReference>
<dbReference type="GO" id="GO:0016301">
    <property type="term" value="F:kinase activity"/>
    <property type="evidence" value="ECO:0007669"/>
    <property type="project" value="UniProtKB-KW"/>
</dbReference>
<dbReference type="PANTHER" id="PTHR43102">
    <property type="entry name" value="SLR1143 PROTEIN"/>
    <property type="match status" value="1"/>
</dbReference>
<sequence length="297" mass="32853">MTRTVLCVDTEGRVDDVAAAVEADESLTARTATTVEAARETLEAEPIVCVVTAYELSDGTGLEVVGEIRDVAPQTPCVLFTDVQPAEIDTASFEQSIVEYLNRSLPDARDRLTFVVNDVIDYSAQASFIRPDDEDERLETLAKYDIDDLPIEDSFERLTDLIASHFDAAVSFIGLIEEEEENFLACHGGDLDTLTRENTICTHSMLQEDVMVVEDIMEDARFAENEQLQNLGIRSYAGANMTASNGQVIGQVCLLDHVPRSYDAEEQAELQDFAATAMEILELRQSVRDAERTEVAQ</sequence>
<dbReference type="Gene3D" id="3.30.450.40">
    <property type="match status" value="1"/>
</dbReference>
<evidence type="ECO:0000256" key="2">
    <source>
        <dbReference type="ARBA" id="ARBA00022777"/>
    </source>
</evidence>
<dbReference type="InterPro" id="IPR001789">
    <property type="entry name" value="Sig_transdc_resp-reg_receiver"/>
</dbReference>
<dbReference type="PATRIC" id="fig|1705562.3.peg.1118"/>
<dbReference type="OrthoDB" id="330337at2157"/>
<accession>A0A0M9ALG1</accession>
<gene>
    <name evidence="5" type="ORF">AMS69_00900</name>
</gene>
<dbReference type="InterPro" id="IPR003018">
    <property type="entry name" value="GAF"/>
</dbReference>
<dbReference type="RefSeq" id="WP_053966220.1">
    <property type="nucleotide sequence ID" value="NZ_LIUF01000001.1"/>
</dbReference>
<dbReference type="STRING" id="1705562.AMS69_00900"/>
<evidence type="ECO:0000259" key="4">
    <source>
        <dbReference type="PROSITE" id="PS50110"/>
    </source>
</evidence>
<dbReference type="SUPFAM" id="SSF52172">
    <property type="entry name" value="CheY-like"/>
    <property type="match status" value="1"/>
</dbReference>
<name>A0A0M9ALG1_9EURY</name>
<proteinExistence type="predicted"/>
<evidence type="ECO:0000313" key="5">
    <source>
        <dbReference type="EMBL" id="KOX94449.1"/>
    </source>
</evidence>
<evidence type="ECO:0000256" key="1">
    <source>
        <dbReference type="ARBA" id="ARBA00022679"/>
    </source>
</evidence>
<keyword evidence="6" id="KW-1185">Reference proteome</keyword>
<dbReference type="Proteomes" id="UP000037729">
    <property type="component" value="Unassembled WGS sequence"/>
</dbReference>
<dbReference type="Pfam" id="PF01590">
    <property type="entry name" value="GAF"/>
    <property type="match status" value="1"/>
</dbReference>
<dbReference type="SUPFAM" id="SSF55781">
    <property type="entry name" value="GAF domain-like"/>
    <property type="match status" value="1"/>
</dbReference>